<comment type="caution">
    <text evidence="5">The sequence shown here is derived from an EMBL/GenBank/DDBJ whole genome shotgun (WGS) entry which is preliminary data.</text>
</comment>
<dbReference type="GO" id="GO:0000214">
    <property type="term" value="C:tRNA-intron endonuclease complex"/>
    <property type="evidence" value="ECO:0007669"/>
    <property type="project" value="TreeGrafter"/>
</dbReference>
<dbReference type="InterPro" id="IPR024337">
    <property type="entry name" value="tRNA_splic_suSen54"/>
</dbReference>
<dbReference type="InterPro" id="IPR024336">
    <property type="entry name" value="tRNA_splic_suSen54_N"/>
</dbReference>
<accession>A0AAD9R243</accession>
<keyword evidence="5" id="KW-0378">Hydrolase</keyword>
<sequence length="232" mass="25858">MHAAMSDLNILLSPKELVAHAKKPFNLPFVGGPKGFAPDPDNEDEKTALECLLQEQRDVLKEERIHKKGNLSVGTWNPGEQVVEVSGPHWQHFGQKKGGKMLLKPQEALFLLEQVQQKGTIELYFGGLPMSFQQAFMSMLSEEFSPDHYLVYAYFLRLGFTVLQHSPRNVGQLSRKTVTFTEKSKEESVENSNGDISIGDKPVKSSPVSHLWNSEDGVTPLVRPEDAVSTGL</sequence>
<comment type="similarity">
    <text evidence="1">Belongs to the SEN54 family.</text>
</comment>
<dbReference type="AlphaFoldDB" id="A0AAD9R243"/>
<reference evidence="5" key="1">
    <citation type="journal article" date="2023" name="G3 (Bethesda)">
        <title>Whole genome assembly and annotation of the endangered Caribbean coral Acropora cervicornis.</title>
        <authorList>
            <person name="Selwyn J.D."/>
            <person name="Vollmer S.V."/>
        </authorList>
    </citation>
    <scope>NUCLEOTIDE SEQUENCE</scope>
    <source>
        <strain evidence="5">K2</strain>
    </source>
</reference>
<reference evidence="5" key="2">
    <citation type="journal article" date="2023" name="Science">
        <title>Genomic signatures of disease resistance in endangered staghorn corals.</title>
        <authorList>
            <person name="Vollmer S.V."/>
            <person name="Selwyn J.D."/>
            <person name="Despard B.A."/>
            <person name="Roesel C.L."/>
        </authorList>
    </citation>
    <scope>NUCLEOTIDE SEQUENCE</scope>
    <source>
        <strain evidence="5">K2</strain>
    </source>
</reference>
<keyword evidence="2" id="KW-0819">tRNA processing</keyword>
<evidence type="ECO:0000313" key="5">
    <source>
        <dbReference type="EMBL" id="KAK2571708.1"/>
    </source>
</evidence>
<evidence type="ECO:0000259" key="4">
    <source>
        <dbReference type="Pfam" id="PF12928"/>
    </source>
</evidence>
<dbReference type="PANTHER" id="PTHR21027:SF1">
    <property type="entry name" value="TRNA-SPLICING ENDONUCLEASE SUBUNIT SEN54"/>
    <property type="match status" value="1"/>
</dbReference>
<dbReference type="PANTHER" id="PTHR21027">
    <property type="entry name" value="TRNA-SPLICING ENDONUCLEASE SUBUNIT SEN54"/>
    <property type="match status" value="1"/>
</dbReference>
<dbReference type="GO" id="GO:0004519">
    <property type="term" value="F:endonuclease activity"/>
    <property type="evidence" value="ECO:0007669"/>
    <property type="project" value="UniProtKB-KW"/>
</dbReference>
<dbReference type="Proteomes" id="UP001249851">
    <property type="component" value="Unassembled WGS sequence"/>
</dbReference>
<feature type="region of interest" description="Disordered" evidence="3">
    <location>
        <begin position="182"/>
        <end position="217"/>
    </location>
</feature>
<proteinExistence type="inferred from homology"/>
<organism evidence="5 6">
    <name type="scientific">Acropora cervicornis</name>
    <name type="common">Staghorn coral</name>
    <dbReference type="NCBI Taxonomy" id="6130"/>
    <lineage>
        <taxon>Eukaryota</taxon>
        <taxon>Metazoa</taxon>
        <taxon>Cnidaria</taxon>
        <taxon>Anthozoa</taxon>
        <taxon>Hexacorallia</taxon>
        <taxon>Scleractinia</taxon>
        <taxon>Astrocoeniina</taxon>
        <taxon>Acroporidae</taxon>
        <taxon>Acropora</taxon>
    </lineage>
</organism>
<keyword evidence="5" id="KW-0540">Nuclease</keyword>
<name>A0AAD9R243_ACRCE</name>
<evidence type="ECO:0000313" key="6">
    <source>
        <dbReference type="Proteomes" id="UP001249851"/>
    </source>
</evidence>
<dbReference type="GO" id="GO:0000379">
    <property type="term" value="P:tRNA-type intron splice site recognition and cleavage"/>
    <property type="evidence" value="ECO:0007669"/>
    <property type="project" value="TreeGrafter"/>
</dbReference>
<dbReference type="EMBL" id="JARQWQ010000005">
    <property type="protein sequence ID" value="KAK2571708.1"/>
    <property type="molecule type" value="Genomic_DNA"/>
</dbReference>
<protein>
    <submittedName>
        <fullName evidence="5">tRNA-splicing endonuclease subunit Sen54</fullName>
    </submittedName>
</protein>
<feature type="domain" description="tRNA-splicing endonuclease subunit Sen54 N-terminal" evidence="4">
    <location>
        <begin position="58"/>
        <end position="114"/>
    </location>
</feature>
<gene>
    <name evidence="5" type="ORF">P5673_003088</name>
</gene>
<evidence type="ECO:0000256" key="2">
    <source>
        <dbReference type="ARBA" id="ARBA00022694"/>
    </source>
</evidence>
<keyword evidence="6" id="KW-1185">Reference proteome</keyword>
<dbReference type="Pfam" id="PF12928">
    <property type="entry name" value="tRNA_int_end_N2"/>
    <property type="match status" value="1"/>
</dbReference>
<evidence type="ECO:0000256" key="1">
    <source>
        <dbReference type="ARBA" id="ARBA00005736"/>
    </source>
</evidence>
<keyword evidence="5" id="KW-0255">Endonuclease</keyword>
<evidence type="ECO:0000256" key="3">
    <source>
        <dbReference type="SAM" id="MobiDB-lite"/>
    </source>
</evidence>